<feature type="transmembrane region" description="Helical" evidence="1">
    <location>
        <begin position="53"/>
        <end position="73"/>
    </location>
</feature>
<dbReference type="EMBL" id="LIHL02000003">
    <property type="protein sequence ID" value="KAF5476341.1"/>
    <property type="molecule type" value="Genomic_DNA"/>
</dbReference>
<keyword evidence="1" id="KW-0812">Transmembrane</keyword>
<reference evidence="2" key="2">
    <citation type="submission" date="2020-03" db="EMBL/GenBank/DDBJ databases">
        <title>Walnut 2.0.</title>
        <authorList>
            <person name="Marrano A."/>
            <person name="Britton M."/>
            <person name="Zimin A.V."/>
            <person name="Zaini P.A."/>
            <person name="Workman R."/>
            <person name="Puiu D."/>
            <person name="Bianco L."/>
            <person name="Allen B.J."/>
            <person name="Troggio M."/>
            <person name="Leslie C.A."/>
            <person name="Timp W."/>
            <person name="Dendekar A."/>
            <person name="Salzberg S.L."/>
            <person name="Neale D.B."/>
        </authorList>
    </citation>
    <scope>NUCLEOTIDE SEQUENCE</scope>
    <source>
        <tissue evidence="2">Leaves</tissue>
    </source>
</reference>
<dbReference type="Gramene" id="Jr03_26410_p3">
    <property type="protein sequence ID" value="cds.Jr03_26410_p3"/>
    <property type="gene ID" value="Jr03_26410"/>
</dbReference>
<dbReference type="AlphaFoldDB" id="A0A833Y2M4"/>
<protein>
    <submittedName>
        <fullName evidence="2">Uncharacterized protein</fullName>
    </submittedName>
</protein>
<gene>
    <name evidence="2" type="ORF">F2P56_008069</name>
</gene>
<organism evidence="2 3">
    <name type="scientific">Juglans regia</name>
    <name type="common">English walnut</name>
    <dbReference type="NCBI Taxonomy" id="51240"/>
    <lineage>
        <taxon>Eukaryota</taxon>
        <taxon>Viridiplantae</taxon>
        <taxon>Streptophyta</taxon>
        <taxon>Embryophyta</taxon>
        <taxon>Tracheophyta</taxon>
        <taxon>Spermatophyta</taxon>
        <taxon>Magnoliopsida</taxon>
        <taxon>eudicotyledons</taxon>
        <taxon>Gunneridae</taxon>
        <taxon>Pentapetalae</taxon>
        <taxon>rosids</taxon>
        <taxon>fabids</taxon>
        <taxon>Fagales</taxon>
        <taxon>Juglandaceae</taxon>
        <taxon>Juglans</taxon>
    </lineage>
</organism>
<dbReference type="Proteomes" id="UP000619265">
    <property type="component" value="Unassembled WGS sequence"/>
</dbReference>
<comment type="caution">
    <text evidence="2">The sequence shown here is derived from an EMBL/GenBank/DDBJ whole genome shotgun (WGS) entry which is preliminary data.</text>
</comment>
<reference evidence="2" key="1">
    <citation type="submission" date="2015-10" db="EMBL/GenBank/DDBJ databases">
        <authorList>
            <person name="Martinez-Garcia P.J."/>
            <person name="Crepeau M.W."/>
            <person name="Puiu D."/>
            <person name="Gonzalez-Ibeas D."/>
            <person name="Whalen J."/>
            <person name="Stevens K."/>
            <person name="Paul R."/>
            <person name="Butterfield T."/>
            <person name="Britton M."/>
            <person name="Reagan R."/>
            <person name="Chakraborty S."/>
            <person name="Walawage S.L."/>
            <person name="Vasquez-Gross H.A."/>
            <person name="Cardeno C."/>
            <person name="Famula R."/>
            <person name="Pratt K."/>
            <person name="Kuruganti S."/>
            <person name="Aradhya M.K."/>
            <person name="Leslie C.A."/>
            <person name="Dandekar A.M."/>
            <person name="Salzberg S.L."/>
            <person name="Wegrzyn J.L."/>
            <person name="Langley C.H."/>
            <person name="Neale D.B."/>
        </authorList>
    </citation>
    <scope>NUCLEOTIDE SEQUENCE</scope>
    <source>
        <tissue evidence="2">Leaves</tissue>
    </source>
</reference>
<proteinExistence type="predicted"/>
<keyword evidence="1" id="KW-1133">Transmembrane helix</keyword>
<name>A0A833Y2M4_JUGRE</name>
<feature type="non-terminal residue" evidence="2">
    <location>
        <position position="101"/>
    </location>
</feature>
<evidence type="ECO:0000256" key="1">
    <source>
        <dbReference type="SAM" id="Phobius"/>
    </source>
</evidence>
<keyword evidence="1" id="KW-0472">Membrane</keyword>
<accession>A0A833Y2M4</accession>
<evidence type="ECO:0000313" key="2">
    <source>
        <dbReference type="EMBL" id="KAF5476341.1"/>
    </source>
</evidence>
<evidence type="ECO:0000313" key="3">
    <source>
        <dbReference type="Proteomes" id="UP000619265"/>
    </source>
</evidence>
<sequence length="101" mass="11801">MTRSRFRRKDIENGEYIKITTEIYKHISINSHLIQLRGRPCGYACREKSRKGVLCLNFACIIGILSESLISFWTCCLLNIDIPFVFLRSTKKIFGHINSRF</sequence>